<sequence length="348" mass="40913">MDNLFHQETSPPNFVSIDEDFKVFWKYQKVWRNDQVETLSCGFYRKNVNFFFILQFYIKSRCGLSVGREDPTGKDDSFLGFIFEKGKIFHQERSGPDCFVEFFGKLHREFFEVQKRPERKRNQGTDCQKKNLPHKIHPPEVVYMDIFEAIERRHSVRDFLERKLPESIKEEIENLSLKSITDKLDWKVNLSTFPGYVYATTRKDFEKQVDYGFQGEQIVLFLTMKGLGTCWMARSPHPDVPYIITFGYPRSRNFTRSRKPITSFLENDVEELPPEIIRIVEMTILAPSAMNRQPWRIKFTGGELCISSRSPVDLGIALSHAFLVAREIFKREPEIVKKGEDTYCLVLN</sequence>
<protein>
    <recommendedName>
        <fullName evidence="1">Putative nitroreductase TM1586 domain-containing protein</fullName>
    </recommendedName>
</protein>
<dbReference type="Gene3D" id="3.40.109.30">
    <property type="entry name" value="putative nitroreductase (tm1586), domain 2"/>
    <property type="match status" value="1"/>
</dbReference>
<dbReference type="AlphaFoldDB" id="B9K8R3"/>
<dbReference type="InterPro" id="IPR000415">
    <property type="entry name" value="Nitroreductase-like"/>
</dbReference>
<dbReference type="SUPFAM" id="SSF55469">
    <property type="entry name" value="FMN-dependent nitroreductase-like"/>
    <property type="match status" value="1"/>
</dbReference>
<dbReference type="Proteomes" id="UP000000445">
    <property type="component" value="Chromosome"/>
</dbReference>
<dbReference type="STRING" id="309803.CTN_1170"/>
<organism evidence="2 3">
    <name type="scientific">Thermotoga neapolitana (strain ATCC 49049 / DSM 4359 / NBRC 107923 / NS-E)</name>
    <dbReference type="NCBI Taxonomy" id="309803"/>
    <lineage>
        <taxon>Bacteria</taxon>
        <taxon>Thermotogati</taxon>
        <taxon>Thermotogota</taxon>
        <taxon>Thermotogae</taxon>
        <taxon>Thermotogales</taxon>
        <taxon>Thermotogaceae</taxon>
        <taxon>Thermotoga</taxon>
    </lineage>
</organism>
<dbReference type="KEGG" id="tna:CTN_1170"/>
<dbReference type="InterPro" id="IPR029478">
    <property type="entry name" value="TM1586_NiRdase"/>
</dbReference>
<dbReference type="eggNOG" id="COG0778">
    <property type="taxonomic scope" value="Bacteria"/>
</dbReference>
<evidence type="ECO:0000259" key="1">
    <source>
        <dbReference type="Pfam" id="PF14512"/>
    </source>
</evidence>
<dbReference type="Gene3D" id="3.40.109.10">
    <property type="entry name" value="NADH Oxidase"/>
    <property type="match status" value="1"/>
</dbReference>
<name>B9K8R3_THENN</name>
<dbReference type="HOGENOM" id="CLU_796768_0_0_0"/>
<dbReference type="EMBL" id="CP000916">
    <property type="protein sequence ID" value="ACM23347.1"/>
    <property type="molecule type" value="Genomic_DNA"/>
</dbReference>
<keyword evidence="3" id="KW-1185">Reference proteome</keyword>
<accession>B9K8R3</accession>
<feature type="domain" description="Putative nitroreductase TM1586" evidence="1">
    <location>
        <begin position="145"/>
        <end position="324"/>
    </location>
</feature>
<gene>
    <name evidence="2" type="ordered locus">CTN_1170</name>
</gene>
<evidence type="ECO:0000313" key="3">
    <source>
        <dbReference type="Proteomes" id="UP000000445"/>
    </source>
</evidence>
<dbReference type="Pfam" id="PF14512">
    <property type="entry name" value="TM1586_NiRdase"/>
    <property type="match status" value="1"/>
</dbReference>
<evidence type="ECO:0000313" key="2">
    <source>
        <dbReference type="EMBL" id="ACM23347.1"/>
    </source>
</evidence>
<dbReference type="GO" id="GO:0016491">
    <property type="term" value="F:oxidoreductase activity"/>
    <property type="evidence" value="ECO:0007669"/>
    <property type="project" value="InterPro"/>
</dbReference>
<proteinExistence type="predicted"/>
<reference evidence="2 3" key="1">
    <citation type="journal article" date="2009" name="Biosci. Biotechnol. Biochem.">
        <title>WeGAS: a web-based microbial genome annotation system.</title>
        <authorList>
            <person name="Lee D."/>
            <person name="Seo H."/>
            <person name="Park C."/>
            <person name="Park K."/>
        </authorList>
    </citation>
    <scope>NUCLEOTIDE SEQUENCE [LARGE SCALE GENOMIC DNA]</scope>
    <source>
        <strain evidence="3">ATCC 49049 / DSM 4359 / NBRC 107923 / NS-E</strain>
    </source>
</reference>